<evidence type="ECO:0000313" key="2">
    <source>
        <dbReference type="EMBL" id="KAK7071160.1"/>
    </source>
</evidence>
<dbReference type="SUPFAM" id="SSF52047">
    <property type="entry name" value="RNI-like"/>
    <property type="match status" value="1"/>
</dbReference>
<dbReference type="Proteomes" id="UP001381693">
    <property type="component" value="Unassembled WGS sequence"/>
</dbReference>
<reference evidence="2 3" key="1">
    <citation type="submission" date="2023-11" db="EMBL/GenBank/DDBJ databases">
        <title>Halocaridina rubra genome assembly.</title>
        <authorList>
            <person name="Smith C."/>
        </authorList>
    </citation>
    <scope>NUCLEOTIDE SEQUENCE [LARGE SCALE GENOMIC DNA]</scope>
    <source>
        <strain evidence="2">EP-1</strain>
        <tissue evidence="2">Whole</tissue>
    </source>
</reference>
<organism evidence="2 3">
    <name type="scientific">Halocaridina rubra</name>
    <name type="common">Hawaiian red shrimp</name>
    <dbReference type="NCBI Taxonomy" id="373956"/>
    <lineage>
        <taxon>Eukaryota</taxon>
        <taxon>Metazoa</taxon>
        <taxon>Ecdysozoa</taxon>
        <taxon>Arthropoda</taxon>
        <taxon>Crustacea</taxon>
        <taxon>Multicrustacea</taxon>
        <taxon>Malacostraca</taxon>
        <taxon>Eumalacostraca</taxon>
        <taxon>Eucarida</taxon>
        <taxon>Decapoda</taxon>
        <taxon>Pleocyemata</taxon>
        <taxon>Caridea</taxon>
        <taxon>Atyoidea</taxon>
        <taxon>Atyidae</taxon>
        <taxon>Halocaridina</taxon>
    </lineage>
</organism>
<sequence>MHKYHCIAFYILCRILLQLSFVHYCNIKRRTCTSFGLLNMPPFKSIGSLSDICTDWVWRWLFHCLKHQAKPEDRLQQRQYVISTLNPNVRQQLLNRICGSHMYRVSLSSKCFLIEMLGDKSTHCLDLSQSGLYYIDEIFQFYRTLTFGLLLSLTKLGIKCNVSSLNDQKLLPDLNITFYRVFNQMGNLRWVTLTGVGDTPILCTLGSNCHHLEYLDISGSPYVKDESIARLLVQDSLALCGRSLEQISRQELATTPLCKTLSIVCVSGTDITMVSAIILLHYLPRLTSLGGQIDCGSVCEVIRLLQPETDNQDVSSDGPKVFEFEELSDSCITPENASLLCLSCPKVKRLTTTMINMQSLHVLHPLQSLTIEDMRGDPLYIYNYLQMRGDSLKELILCDNLTCPLDLTWIMELTPNLEQLRGNICIDDSYEVPNWDKLLVATVTVNSSKVLLELLTHAPGLRELSIDFLPEPYSETSDCINDNLIIYIALKGGLKCVEKLVIKECAISIKGIDCLLIHCPELWYLAPVSFWHNVSEDDVKRLRTEAVENNWKLKIVVYHDWEAAVWEN</sequence>
<accession>A0AAN8WRZ3</accession>
<gene>
    <name evidence="2" type="ORF">SK128_009005</name>
</gene>
<dbReference type="AlphaFoldDB" id="A0AAN8WRZ3"/>
<dbReference type="InterPro" id="IPR032675">
    <property type="entry name" value="LRR_dom_sf"/>
</dbReference>
<keyword evidence="1" id="KW-0732">Signal</keyword>
<proteinExistence type="predicted"/>
<feature type="chain" id="PRO_5042881993" evidence="1">
    <location>
        <begin position="28"/>
        <end position="568"/>
    </location>
</feature>
<name>A0AAN8WRZ3_HALRR</name>
<keyword evidence="3" id="KW-1185">Reference proteome</keyword>
<evidence type="ECO:0000313" key="3">
    <source>
        <dbReference type="Proteomes" id="UP001381693"/>
    </source>
</evidence>
<feature type="signal peptide" evidence="1">
    <location>
        <begin position="1"/>
        <end position="27"/>
    </location>
</feature>
<dbReference type="EMBL" id="JAXCGZ010015126">
    <property type="protein sequence ID" value="KAK7071160.1"/>
    <property type="molecule type" value="Genomic_DNA"/>
</dbReference>
<comment type="caution">
    <text evidence="2">The sequence shown here is derived from an EMBL/GenBank/DDBJ whole genome shotgun (WGS) entry which is preliminary data.</text>
</comment>
<dbReference type="Gene3D" id="3.80.10.10">
    <property type="entry name" value="Ribonuclease Inhibitor"/>
    <property type="match status" value="1"/>
</dbReference>
<evidence type="ECO:0000256" key="1">
    <source>
        <dbReference type="SAM" id="SignalP"/>
    </source>
</evidence>
<protein>
    <submittedName>
        <fullName evidence="2">Uncharacterized protein</fullName>
    </submittedName>
</protein>